<dbReference type="PANTHER" id="PTHR43065">
    <property type="entry name" value="SENSOR HISTIDINE KINASE"/>
    <property type="match status" value="1"/>
</dbReference>
<feature type="domain" description="Phytochrome chromophore attachment site" evidence="12">
    <location>
        <begin position="145"/>
        <end position="301"/>
    </location>
</feature>
<evidence type="ECO:0000256" key="5">
    <source>
        <dbReference type="ARBA" id="ARBA00022679"/>
    </source>
</evidence>
<keyword evidence="5" id="KW-0808">Transferase</keyword>
<dbReference type="Gene3D" id="3.30.450.40">
    <property type="match status" value="1"/>
</dbReference>
<evidence type="ECO:0000256" key="6">
    <source>
        <dbReference type="ARBA" id="ARBA00022741"/>
    </source>
</evidence>
<accession>A0A368Y5I3</accession>
<dbReference type="GO" id="GO:0009881">
    <property type="term" value="F:photoreceptor activity"/>
    <property type="evidence" value="ECO:0007669"/>
    <property type="project" value="UniProtKB-KW"/>
</dbReference>
<dbReference type="SUPFAM" id="SSF55781">
    <property type="entry name" value="GAF domain-like"/>
    <property type="match status" value="2"/>
</dbReference>
<evidence type="ECO:0000256" key="11">
    <source>
        <dbReference type="ARBA" id="ARBA00023170"/>
    </source>
</evidence>
<dbReference type="PROSITE" id="PS50109">
    <property type="entry name" value="HIS_KIN"/>
    <property type="match status" value="1"/>
</dbReference>
<dbReference type="InterPro" id="IPR043150">
    <property type="entry name" value="Phytochrome_PHY_sf"/>
</dbReference>
<dbReference type="InterPro" id="IPR035965">
    <property type="entry name" value="PAS-like_dom_sf"/>
</dbReference>
<dbReference type="InterPro" id="IPR003018">
    <property type="entry name" value="GAF"/>
</dbReference>
<feature type="domain" description="Histidine kinase" evidence="13">
    <location>
        <begin position="483"/>
        <end position="708"/>
    </location>
</feature>
<keyword evidence="2" id="KW-0600">Photoreceptor protein</keyword>
<dbReference type="GO" id="GO:0006355">
    <property type="term" value="P:regulation of DNA-templated transcription"/>
    <property type="evidence" value="ECO:0007669"/>
    <property type="project" value="InterPro"/>
</dbReference>
<dbReference type="PROSITE" id="PS50046">
    <property type="entry name" value="PHYTOCHROME_2"/>
    <property type="match status" value="1"/>
</dbReference>
<keyword evidence="9" id="KW-0157">Chromophore</keyword>
<evidence type="ECO:0000256" key="8">
    <source>
        <dbReference type="ARBA" id="ARBA00022840"/>
    </source>
</evidence>
<evidence type="ECO:0000256" key="4">
    <source>
        <dbReference type="ARBA" id="ARBA00022606"/>
    </source>
</evidence>
<keyword evidence="4" id="KW-0716">Sensory transduction</keyword>
<dbReference type="SUPFAM" id="SSF55785">
    <property type="entry name" value="PYP-like sensor domain (PAS domain)"/>
    <property type="match status" value="1"/>
</dbReference>
<dbReference type="Gene3D" id="3.30.450.20">
    <property type="entry name" value="PAS domain"/>
    <property type="match status" value="1"/>
</dbReference>
<evidence type="ECO:0000259" key="13">
    <source>
        <dbReference type="PROSITE" id="PS50109"/>
    </source>
</evidence>
<comment type="similarity">
    <text evidence="1">In the N-terminal section; belongs to the phytochrome family.</text>
</comment>
<dbReference type="OrthoDB" id="9808408at2"/>
<organism evidence="14 15">
    <name type="scientific">Pseudorhodoferax soli</name>
    <dbReference type="NCBI Taxonomy" id="545864"/>
    <lineage>
        <taxon>Bacteria</taxon>
        <taxon>Pseudomonadati</taxon>
        <taxon>Pseudomonadota</taxon>
        <taxon>Betaproteobacteria</taxon>
        <taxon>Burkholderiales</taxon>
        <taxon>Comamonadaceae</taxon>
    </lineage>
</organism>
<keyword evidence="8" id="KW-0067">ATP-binding</keyword>
<evidence type="ECO:0000313" key="15">
    <source>
        <dbReference type="Proteomes" id="UP000252884"/>
    </source>
</evidence>
<gene>
    <name evidence="14" type="ORF">DES41_101123</name>
</gene>
<dbReference type="Gene3D" id="3.30.450.270">
    <property type="match status" value="1"/>
</dbReference>
<evidence type="ECO:0000256" key="10">
    <source>
        <dbReference type="ARBA" id="ARBA00023012"/>
    </source>
</evidence>
<dbReference type="Proteomes" id="UP000252884">
    <property type="component" value="Unassembled WGS sequence"/>
</dbReference>
<evidence type="ECO:0000256" key="1">
    <source>
        <dbReference type="ARBA" id="ARBA00006402"/>
    </source>
</evidence>
<dbReference type="GO" id="GO:0005524">
    <property type="term" value="F:ATP binding"/>
    <property type="evidence" value="ECO:0007669"/>
    <property type="project" value="UniProtKB-KW"/>
</dbReference>
<dbReference type="GO" id="GO:0009584">
    <property type="term" value="P:detection of visible light"/>
    <property type="evidence" value="ECO:0007669"/>
    <property type="project" value="InterPro"/>
</dbReference>
<evidence type="ECO:0000256" key="3">
    <source>
        <dbReference type="ARBA" id="ARBA00022553"/>
    </source>
</evidence>
<dbReference type="InterPro" id="IPR005467">
    <property type="entry name" value="His_kinase_dom"/>
</dbReference>
<dbReference type="SUPFAM" id="SSF55874">
    <property type="entry name" value="ATPase domain of HSP90 chaperone/DNA topoisomerase II/histidine kinase"/>
    <property type="match status" value="1"/>
</dbReference>
<dbReference type="PANTHER" id="PTHR43065:SF10">
    <property type="entry name" value="PEROXIDE STRESS-ACTIVATED HISTIDINE KINASE MAK3"/>
    <property type="match status" value="1"/>
</dbReference>
<dbReference type="InterPro" id="IPR013515">
    <property type="entry name" value="Phytochrome_cen-reg"/>
</dbReference>
<name>A0A368Y5I3_9BURK</name>
<dbReference type="GO" id="GO:0016301">
    <property type="term" value="F:kinase activity"/>
    <property type="evidence" value="ECO:0007669"/>
    <property type="project" value="UniProtKB-KW"/>
</dbReference>
<keyword evidence="6" id="KW-0547">Nucleotide-binding</keyword>
<dbReference type="InterPro" id="IPR036890">
    <property type="entry name" value="HATPase_C_sf"/>
</dbReference>
<evidence type="ECO:0000256" key="7">
    <source>
        <dbReference type="ARBA" id="ARBA00022777"/>
    </source>
</evidence>
<evidence type="ECO:0000259" key="12">
    <source>
        <dbReference type="PROSITE" id="PS50046"/>
    </source>
</evidence>
<keyword evidence="10" id="KW-0902">Two-component regulatory system</keyword>
<dbReference type="EMBL" id="QPJK01000001">
    <property type="protein sequence ID" value="RCW75531.1"/>
    <property type="molecule type" value="Genomic_DNA"/>
</dbReference>
<evidence type="ECO:0000313" key="14">
    <source>
        <dbReference type="EMBL" id="RCW75531.1"/>
    </source>
</evidence>
<dbReference type="SMART" id="SM00387">
    <property type="entry name" value="HATPase_c"/>
    <property type="match status" value="1"/>
</dbReference>
<dbReference type="InterPro" id="IPR001294">
    <property type="entry name" value="Phytochrome"/>
</dbReference>
<dbReference type="Pfam" id="PF01590">
    <property type="entry name" value="GAF"/>
    <property type="match status" value="1"/>
</dbReference>
<dbReference type="SMART" id="SM00065">
    <property type="entry name" value="GAF"/>
    <property type="match status" value="1"/>
</dbReference>
<dbReference type="CDD" id="cd00075">
    <property type="entry name" value="HATPase"/>
    <property type="match status" value="1"/>
</dbReference>
<dbReference type="GO" id="GO:0000160">
    <property type="term" value="P:phosphorelay signal transduction system"/>
    <property type="evidence" value="ECO:0007669"/>
    <property type="project" value="UniProtKB-KW"/>
</dbReference>
<dbReference type="RefSeq" id="WP_114464977.1">
    <property type="nucleotide sequence ID" value="NZ_QPJK01000001.1"/>
</dbReference>
<protein>
    <submittedName>
        <fullName evidence="14">Light-regulated signal transduction histidine kinase (Bacteriophytochrome)</fullName>
    </submittedName>
</protein>
<dbReference type="InterPro" id="IPR003594">
    <property type="entry name" value="HATPase_dom"/>
</dbReference>
<dbReference type="InterPro" id="IPR013654">
    <property type="entry name" value="PAS_2"/>
</dbReference>
<proteinExistence type="inferred from homology"/>
<dbReference type="Pfam" id="PF02518">
    <property type="entry name" value="HATPase_c"/>
    <property type="match status" value="1"/>
</dbReference>
<dbReference type="Pfam" id="PF08446">
    <property type="entry name" value="PAS_2"/>
    <property type="match status" value="1"/>
</dbReference>
<keyword evidence="15" id="KW-1185">Reference proteome</keyword>
<reference evidence="14 15" key="1">
    <citation type="submission" date="2018-07" db="EMBL/GenBank/DDBJ databases">
        <title>Genomic Encyclopedia of Type Strains, Phase IV (KMG-IV): sequencing the most valuable type-strain genomes for metagenomic binning, comparative biology and taxonomic classification.</title>
        <authorList>
            <person name="Goeker M."/>
        </authorList>
    </citation>
    <scope>NUCLEOTIDE SEQUENCE [LARGE SCALE GENOMIC DNA]</scope>
    <source>
        <strain evidence="14 15">DSM 21634</strain>
    </source>
</reference>
<dbReference type="InterPro" id="IPR016132">
    <property type="entry name" value="Phyto_chromo_attachment"/>
</dbReference>
<evidence type="ECO:0000256" key="9">
    <source>
        <dbReference type="ARBA" id="ARBA00022991"/>
    </source>
</evidence>
<sequence length="708" mass="75188">MNARAEPLGLSNCDQEPIHIPGRVQSHGVLLVFGADGCLSHRSANAVDMLGAAAPALGQPLAQTCFVSDAAMHGLVQECLAAEADESQPVAIEVALAGRHFELIGHRQGPQLLLELERLGEEAALLADDAFKGHRALVRLKRQRSMDDLLAVAVQEVRALTGFDRVMAYRFRHDDSGDVVAEARDPALEPFVGRRYPASDIPAQARRLYLLNTLRTIVDVGSVAVPIEALDAAAAPLDLSHSVLRSVSPVHIEYLTNMGVAASMSISIVVQGRLWGMLACHHMRPRHVPYRVRSACDVLAHVLAADVQTALARASAARVAAAAATRARAIETLLHAEDGVQALAGEAEALTGMLESHGLVLAERGRVLAATGVAPEAARELLPFLAAQAPLHGGLWLCDSQDGMPAALRDALGGWCGLLALRFSDAADGWLVLLRKEEVETIAWGGRPEKEYSHGPLGPRLTPRGSFDVWKETVRGRCVPWSETDLEIARPLLSELARASAARSADLDRARSHLLALLSAGVGGAMPDPVDPQPAGSRMQRLVAQVLDAAHVRGGAALDLALAPVDLAQLLHAVLVETQSVQPAQRFIREVPRSLVLYGHAARLRQLLACLVGNAARHGAADEAVVVQLRREGEAVVLDVSNVAPEIAAPVLAALFDPFHPGAAGLGAGGDGLRLGLYIARQIARAHGGDLEHAYAEPYVVFTLRLPA</sequence>
<dbReference type="Gene3D" id="3.30.565.10">
    <property type="entry name" value="Histidine kinase-like ATPase, C-terminal domain"/>
    <property type="match status" value="1"/>
</dbReference>
<dbReference type="InterPro" id="IPR029016">
    <property type="entry name" value="GAF-like_dom_sf"/>
</dbReference>
<comment type="caution">
    <text evidence="14">The sequence shown here is derived from an EMBL/GenBank/DDBJ whole genome shotgun (WGS) entry which is preliminary data.</text>
</comment>
<dbReference type="AlphaFoldDB" id="A0A368Y5I3"/>
<keyword evidence="3" id="KW-0597">Phosphoprotein</keyword>
<evidence type="ECO:0000256" key="2">
    <source>
        <dbReference type="ARBA" id="ARBA00022543"/>
    </source>
</evidence>
<dbReference type="PRINTS" id="PR01033">
    <property type="entry name" value="PHYTOCHROME"/>
</dbReference>
<keyword evidence="7 14" id="KW-0418">Kinase</keyword>
<keyword evidence="11" id="KW-0675">Receptor</keyword>
<dbReference type="Pfam" id="PF00360">
    <property type="entry name" value="PHY"/>
    <property type="match status" value="1"/>
</dbReference>